<evidence type="ECO:0000313" key="2">
    <source>
        <dbReference type="EMBL" id="RPA81122.1"/>
    </source>
</evidence>
<accession>A0A3N4I4V4</accession>
<dbReference type="AlphaFoldDB" id="A0A3N4I4V4"/>
<name>A0A3N4I4V4_ASCIM</name>
<dbReference type="EMBL" id="ML119682">
    <property type="protein sequence ID" value="RPA81122.1"/>
    <property type="molecule type" value="Genomic_DNA"/>
</dbReference>
<gene>
    <name evidence="2" type="ORF">BJ508DRAFT_326733</name>
</gene>
<feature type="domain" description="DUF7918" evidence="1">
    <location>
        <begin position="21"/>
        <end position="147"/>
    </location>
</feature>
<sequence>MVRLGNFEFSIIDDHDTKYLEYSDPSPNPDPTSFASCYIESPLRNASKRFRIKVQAIKPLDYNLTNGYGFSIFCDGREDLYTWVISTPKLFEIFKSVIIDAYCVKDRATGNYSGKKLQFNPLQSTDSGDDAGYVNAEMLGTIEISIGEISGIYLVDDDDIEQEGGLQLGPFSIEHHNACRGSGENGLEFLLDIMTLDYLLNGTEY</sequence>
<evidence type="ECO:0000313" key="3">
    <source>
        <dbReference type="Proteomes" id="UP000275078"/>
    </source>
</evidence>
<dbReference type="Proteomes" id="UP000275078">
    <property type="component" value="Unassembled WGS sequence"/>
</dbReference>
<proteinExistence type="predicted"/>
<protein>
    <recommendedName>
        <fullName evidence="1">DUF7918 domain-containing protein</fullName>
    </recommendedName>
</protein>
<dbReference type="InterPro" id="IPR057678">
    <property type="entry name" value="DUF7918"/>
</dbReference>
<evidence type="ECO:0000259" key="1">
    <source>
        <dbReference type="Pfam" id="PF25534"/>
    </source>
</evidence>
<reference evidence="2 3" key="1">
    <citation type="journal article" date="2018" name="Nat. Ecol. Evol.">
        <title>Pezizomycetes genomes reveal the molecular basis of ectomycorrhizal truffle lifestyle.</title>
        <authorList>
            <person name="Murat C."/>
            <person name="Payen T."/>
            <person name="Noel B."/>
            <person name="Kuo A."/>
            <person name="Morin E."/>
            <person name="Chen J."/>
            <person name="Kohler A."/>
            <person name="Krizsan K."/>
            <person name="Balestrini R."/>
            <person name="Da Silva C."/>
            <person name="Montanini B."/>
            <person name="Hainaut M."/>
            <person name="Levati E."/>
            <person name="Barry K.W."/>
            <person name="Belfiori B."/>
            <person name="Cichocki N."/>
            <person name="Clum A."/>
            <person name="Dockter R.B."/>
            <person name="Fauchery L."/>
            <person name="Guy J."/>
            <person name="Iotti M."/>
            <person name="Le Tacon F."/>
            <person name="Lindquist E.A."/>
            <person name="Lipzen A."/>
            <person name="Malagnac F."/>
            <person name="Mello A."/>
            <person name="Molinier V."/>
            <person name="Miyauchi S."/>
            <person name="Poulain J."/>
            <person name="Riccioni C."/>
            <person name="Rubini A."/>
            <person name="Sitrit Y."/>
            <person name="Splivallo R."/>
            <person name="Traeger S."/>
            <person name="Wang M."/>
            <person name="Zifcakova L."/>
            <person name="Wipf D."/>
            <person name="Zambonelli A."/>
            <person name="Paolocci F."/>
            <person name="Nowrousian M."/>
            <person name="Ottonello S."/>
            <person name="Baldrian P."/>
            <person name="Spatafora J.W."/>
            <person name="Henrissat B."/>
            <person name="Nagy L.G."/>
            <person name="Aury J.M."/>
            <person name="Wincker P."/>
            <person name="Grigoriev I.V."/>
            <person name="Bonfante P."/>
            <person name="Martin F.M."/>
        </authorList>
    </citation>
    <scope>NUCLEOTIDE SEQUENCE [LARGE SCALE GENOMIC DNA]</scope>
    <source>
        <strain evidence="2 3">RN42</strain>
    </source>
</reference>
<keyword evidence="3" id="KW-1185">Reference proteome</keyword>
<organism evidence="2 3">
    <name type="scientific">Ascobolus immersus RN42</name>
    <dbReference type="NCBI Taxonomy" id="1160509"/>
    <lineage>
        <taxon>Eukaryota</taxon>
        <taxon>Fungi</taxon>
        <taxon>Dikarya</taxon>
        <taxon>Ascomycota</taxon>
        <taxon>Pezizomycotina</taxon>
        <taxon>Pezizomycetes</taxon>
        <taxon>Pezizales</taxon>
        <taxon>Ascobolaceae</taxon>
        <taxon>Ascobolus</taxon>
    </lineage>
</organism>
<dbReference type="Pfam" id="PF25534">
    <property type="entry name" value="DUF7918"/>
    <property type="match status" value="1"/>
</dbReference>